<proteinExistence type="predicted"/>
<evidence type="ECO:0000259" key="5">
    <source>
        <dbReference type="PROSITE" id="PS50977"/>
    </source>
</evidence>
<keyword evidence="2 4" id="KW-0238">DNA-binding</keyword>
<sequence length="192" mass="21453">MTGRDQEAPRARRTDPDRRDRIVDACLDVIARHGVAGTTHRKVAAAADVPLGSMTYHFTGMDELLRLAFERFSQQMSERFETRMAAAGSREEALAAVTAIIADDVFTDDRELVLTHELYTFAARRPEYRTLTRNWMAASRHALERHFDPATARLIDAAIEGLTIHQAFDPAPSTELDVPAVVRQIAAIHAED</sequence>
<dbReference type="PANTHER" id="PTHR47506:SF6">
    <property type="entry name" value="HTH-TYPE TRANSCRIPTIONAL REPRESSOR NEMR"/>
    <property type="match status" value="1"/>
</dbReference>
<keyword evidence="1" id="KW-0805">Transcription regulation</keyword>
<reference evidence="6" key="2">
    <citation type="submission" date="2023-02" db="EMBL/GenBank/DDBJ databases">
        <authorList>
            <person name="Sun Q."/>
            <person name="Mori K."/>
        </authorList>
    </citation>
    <scope>NUCLEOTIDE SEQUENCE</scope>
    <source>
        <strain evidence="6">NBRC 112290</strain>
    </source>
</reference>
<evidence type="ECO:0000313" key="6">
    <source>
        <dbReference type="EMBL" id="GMA31529.1"/>
    </source>
</evidence>
<dbReference type="RefSeq" id="WP_284250333.1">
    <property type="nucleotide sequence ID" value="NZ_BSUM01000001.1"/>
</dbReference>
<dbReference type="SUPFAM" id="SSF46689">
    <property type="entry name" value="Homeodomain-like"/>
    <property type="match status" value="1"/>
</dbReference>
<evidence type="ECO:0000256" key="1">
    <source>
        <dbReference type="ARBA" id="ARBA00023015"/>
    </source>
</evidence>
<dbReference type="InterPro" id="IPR009057">
    <property type="entry name" value="Homeodomain-like_sf"/>
</dbReference>
<evidence type="ECO:0000256" key="4">
    <source>
        <dbReference type="PROSITE-ProRule" id="PRU00335"/>
    </source>
</evidence>
<dbReference type="AlphaFoldDB" id="A0AA37XE43"/>
<dbReference type="InterPro" id="IPR036271">
    <property type="entry name" value="Tet_transcr_reg_TetR-rel_C_sf"/>
</dbReference>
<dbReference type="Gene3D" id="1.10.357.10">
    <property type="entry name" value="Tetracycline Repressor, domain 2"/>
    <property type="match status" value="1"/>
</dbReference>
<feature type="domain" description="HTH tetR-type" evidence="5">
    <location>
        <begin position="16"/>
        <end position="76"/>
    </location>
</feature>
<protein>
    <submittedName>
        <fullName evidence="6">TetR family transcriptional regulator</fullName>
    </submittedName>
</protein>
<dbReference type="InterPro" id="IPR041583">
    <property type="entry name" value="TetR_C_31"/>
</dbReference>
<dbReference type="Pfam" id="PF17940">
    <property type="entry name" value="TetR_C_31"/>
    <property type="match status" value="1"/>
</dbReference>
<dbReference type="Proteomes" id="UP001157161">
    <property type="component" value="Unassembled WGS sequence"/>
</dbReference>
<dbReference type="InterPro" id="IPR001647">
    <property type="entry name" value="HTH_TetR"/>
</dbReference>
<dbReference type="EMBL" id="BSUM01000001">
    <property type="protein sequence ID" value="GMA31529.1"/>
    <property type="molecule type" value="Genomic_DNA"/>
</dbReference>
<name>A0AA37XE43_9MICO</name>
<dbReference type="Pfam" id="PF00440">
    <property type="entry name" value="TetR_N"/>
    <property type="match status" value="1"/>
</dbReference>
<feature type="DNA-binding region" description="H-T-H motif" evidence="4">
    <location>
        <begin position="39"/>
        <end position="58"/>
    </location>
</feature>
<dbReference type="PANTHER" id="PTHR47506">
    <property type="entry name" value="TRANSCRIPTIONAL REGULATORY PROTEIN"/>
    <property type="match status" value="1"/>
</dbReference>
<comment type="caution">
    <text evidence="6">The sequence shown here is derived from an EMBL/GenBank/DDBJ whole genome shotgun (WGS) entry which is preliminary data.</text>
</comment>
<organism evidence="6 7">
    <name type="scientific">Litorihabitans aurantiacus</name>
    <dbReference type="NCBI Taxonomy" id="1930061"/>
    <lineage>
        <taxon>Bacteria</taxon>
        <taxon>Bacillati</taxon>
        <taxon>Actinomycetota</taxon>
        <taxon>Actinomycetes</taxon>
        <taxon>Micrococcales</taxon>
        <taxon>Beutenbergiaceae</taxon>
        <taxon>Litorihabitans</taxon>
    </lineage>
</organism>
<keyword evidence="7" id="KW-1185">Reference proteome</keyword>
<gene>
    <name evidence="6" type="ORF">GCM10025875_15210</name>
</gene>
<evidence type="ECO:0000256" key="3">
    <source>
        <dbReference type="ARBA" id="ARBA00023163"/>
    </source>
</evidence>
<reference evidence="6" key="1">
    <citation type="journal article" date="2014" name="Int. J. Syst. Evol. Microbiol.">
        <title>Complete genome sequence of Corynebacterium casei LMG S-19264T (=DSM 44701T), isolated from a smear-ripened cheese.</title>
        <authorList>
            <consortium name="US DOE Joint Genome Institute (JGI-PGF)"/>
            <person name="Walter F."/>
            <person name="Albersmeier A."/>
            <person name="Kalinowski J."/>
            <person name="Ruckert C."/>
        </authorList>
    </citation>
    <scope>NUCLEOTIDE SEQUENCE</scope>
    <source>
        <strain evidence="6">NBRC 112290</strain>
    </source>
</reference>
<accession>A0AA37XE43</accession>
<dbReference type="GO" id="GO:0003677">
    <property type="term" value="F:DNA binding"/>
    <property type="evidence" value="ECO:0007669"/>
    <property type="project" value="UniProtKB-UniRule"/>
</dbReference>
<evidence type="ECO:0000313" key="7">
    <source>
        <dbReference type="Proteomes" id="UP001157161"/>
    </source>
</evidence>
<dbReference type="SUPFAM" id="SSF48498">
    <property type="entry name" value="Tetracyclin repressor-like, C-terminal domain"/>
    <property type="match status" value="1"/>
</dbReference>
<evidence type="ECO:0000256" key="2">
    <source>
        <dbReference type="ARBA" id="ARBA00023125"/>
    </source>
</evidence>
<dbReference type="PROSITE" id="PS50977">
    <property type="entry name" value="HTH_TETR_2"/>
    <property type="match status" value="1"/>
</dbReference>
<keyword evidence="3" id="KW-0804">Transcription</keyword>